<dbReference type="CDD" id="cd06782">
    <property type="entry name" value="cpPDZ_CPP-like"/>
    <property type="match status" value="1"/>
</dbReference>
<dbReference type="GO" id="GO:0007165">
    <property type="term" value="P:signal transduction"/>
    <property type="evidence" value="ECO:0007669"/>
    <property type="project" value="TreeGrafter"/>
</dbReference>
<dbReference type="InterPro" id="IPR004447">
    <property type="entry name" value="Peptidase_S41A"/>
</dbReference>
<dbReference type="InterPro" id="IPR055210">
    <property type="entry name" value="CtpA/B_N"/>
</dbReference>
<dbReference type="Pfam" id="PF17820">
    <property type="entry name" value="PDZ_6"/>
    <property type="match status" value="1"/>
</dbReference>
<name>A0A916JRA0_9FLAO</name>
<evidence type="ECO:0000256" key="4">
    <source>
        <dbReference type="ARBA" id="ARBA00022825"/>
    </source>
</evidence>
<evidence type="ECO:0000259" key="7">
    <source>
        <dbReference type="PROSITE" id="PS50106"/>
    </source>
</evidence>
<dbReference type="Gene3D" id="3.30.750.44">
    <property type="match status" value="1"/>
</dbReference>
<keyword evidence="4 5" id="KW-0720">Serine protease</keyword>
<dbReference type="Gene3D" id="3.90.226.10">
    <property type="entry name" value="2-enoyl-CoA Hydratase, Chain A, domain 1"/>
    <property type="match status" value="1"/>
</dbReference>
<dbReference type="EMBL" id="OU015584">
    <property type="protein sequence ID" value="CAG5085775.1"/>
    <property type="molecule type" value="Genomic_DNA"/>
</dbReference>
<dbReference type="GO" id="GO:0030288">
    <property type="term" value="C:outer membrane-bounded periplasmic space"/>
    <property type="evidence" value="ECO:0007669"/>
    <property type="project" value="TreeGrafter"/>
</dbReference>
<dbReference type="InterPro" id="IPR029045">
    <property type="entry name" value="ClpP/crotonase-like_dom_sf"/>
</dbReference>
<evidence type="ECO:0000313" key="9">
    <source>
        <dbReference type="Proteomes" id="UP000683507"/>
    </source>
</evidence>
<dbReference type="InterPro" id="IPR041489">
    <property type="entry name" value="PDZ_6"/>
</dbReference>
<proteinExistence type="inferred from homology"/>
<feature type="domain" description="PDZ" evidence="7">
    <location>
        <begin position="110"/>
        <end position="174"/>
    </location>
</feature>
<accession>A0A916JRA0</accession>
<dbReference type="GO" id="GO:0006508">
    <property type="term" value="P:proteolysis"/>
    <property type="evidence" value="ECO:0007669"/>
    <property type="project" value="UniProtKB-KW"/>
</dbReference>
<keyword evidence="6" id="KW-0812">Transmembrane</keyword>
<dbReference type="PANTHER" id="PTHR32060:SF30">
    <property type="entry name" value="CARBOXY-TERMINAL PROCESSING PROTEASE CTPA"/>
    <property type="match status" value="1"/>
</dbReference>
<dbReference type="InterPro" id="IPR005151">
    <property type="entry name" value="Tail-specific_protease"/>
</dbReference>
<keyword evidence="6" id="KW-1133">Transmembrane helix</keyword>
<sequence>MSEEYTEIKIEQYIQKSSRRPSNNPGGDGSNKWVIYIMPLILAGVAILFYNIGASKFKSKEAREREEQVSRITEIIQIVEENYVDSVDAEALYLSSINGMLKKLDPHSVYIPLEDVEASNEQLQGHFGGVGIRFIILRDTLMVTNVIDGAPAANAGLKSGDRIVAVDGEDIAGIGLDIEGVHDRLKGEYGSPIRLSVMRSGSNKVKEYDFLRGDIPLYSVDGAYMITDEIGVIKITSFSGYTDTEFDKAVTELKKKGMKKVILDLRYNGGGYMHTAINVADEFLKQGKLIVYTEGVHVEKQETFATSFGQCENMPVAVLVNSSTASASEIVSGALQDNDRAVIIGRRTFGKGLVQRPMELPDGSELRLTISRYYTPTGRSIQKPYGDGIDYEADFYERYENGELQEMDSTIFENAPKFTTPKGKTVYGGGGIMPDIFVPIDTSGGSYYLTNINYSDAYRNFCFDYLDKHRSKFEKYKTDVQFNDQFQVSDELLEEFIDYASKHEDIAPIRKDIEYSKARLKSNLKAELATYLFEFSARYLVNIPFDREIQVAVEQLEEPEREL</sequence>
<keyword evidence="3 5" id="KW-0378">Hydrolase</keyword>
<evidence type="ECO:0000256" key="1">
    <source>
        <dbReference type="ARBA" id="ARBA00009179"/>
    </source>
</evidence>
<evidence type="ECO:0000256" key="3">
    <source>
        <dbReference type="ARBA" id="ARBA00022801"/>
    </source>
</evidence>
<dbReference type="InterPro" id="IPR001478">
    <property type="entry name" value="PDZ"/>
</dbReference>
<dbReference type="PROSITE" id="PS50106">
    <property type="entry name" value="PDZ"/>
    <property type="match status" value="1"/>
</dbReference>
<dbReference type="GO" id="GO:0008236">
    <property type="term" value="F:serine-type peptidase activity"/>
    <property type="evidence" value="ECO:0007669"/>
    <property type="project" value="UniProtKB-KW"/>
</dbReference>
<protein>
    <recommendedName>
        <fullName evidence="7">PDZ domain-containing protein</fullName>
    </recommendedName>
</protein>
<evidence type="ECO:0000256" key="6">
    <source>
        <dbReference type="SAM" id="Phobius"/>
    </source>
</evidence>
<comment type="similarity">
    <text evidence="1 5">Belongs to the peptidase S41A family.</text>
</comment>
<dbReference type="AlphaFoldDB" id="A0A916JRA0"/>
<dbReference type="CDD" id="cd07560">
    <property type="entry name" value="Peptidase_S41_CPP"/>
    <property type="match status" value="1"/>
</dbReference>
<gene>
    <name evidence="8" type="ORF">CRYO30217_02880</name>
</gene>
<dbReference type="KEGG" id="ptan:CRYO30217_02880"/>
<dbReference type="InterPro" id="IPR036034">
    <property type="entry name" value="PDZ_sf"/>
</dbReference>
<dbReference type="PANTHER" id="PTHR32060">
    <property type="entry name" value="TAIL-SPECIFIC PROTEASE"/>
    <property type="match status" value="1"/>
</dbReference>
<dbReference type="SMART" id="SM00228">
    <property type="entry name" value="PDZ"/>
    <property type="match status" value="1"/>
</dbReference>
<organism evidence="8 9">
    <name type="scientific">Parvicella tangerina</name>
    <dbReference type="NCBI Taxonomy" id="2829795"/>
    <lineage>
        <taxon>Bacteria</taxon>
        <taxon>Pseudomonadati</taxon>
        <taxon>Bacteroidota</taxon>
        <taxon>Flavobacteriia</taxon>
        <taxon>Flavobacteriales</taxon>
        <taxon>Parvicellaceae</taxon>
        <taxon>Parvicella</taxon>
    </lineage>
</organism>
<dbReference type="SUPFAM" id="SSF52096">
    <property type="entry name" value="ClpP/crotonase"/>
    <property type="match status" value="1"/>
</dbReference>
<evidence type="ECO:0000256" key="5">
    <source>
        <dbReference type="RuleBase" id="RU004404"/>
    </source>
</evidence>
<keyword evidence="2 5" id="KW-0645">Protease</keyword>
<keyword evidence="9" id="KW-1185">Reference proteome</keyword>
<dbReference type="RefSeq" id="WP_258543079.1">
    <property type="nucleotide sequence ID" value="NZ_OU015584.1"/>
</dbReference>
<evidence type="ECO:0000256" key="2">
    <source>
        <dbReference type="ARBA" id="ARBA00022670"/>
    </source>
</evidence>
<dbReference type="SMART" id="SM00245">
    <property type="entry name" value="TSPc"/>
    <property type="match status" value="1"/>
</dbReference>
<keyword evidence="6" id="KW-0472">Membrane</keyword>
<dbReference type="Pfam" id="PF03572">
    <property type="entry name" value="Peptidase_S41"/>
    <property type="match status" value="1"/>
</dbReference>
<dbReference type="Proteomes" id="UP000683507">
    <property type="component" value="Chromosome"/>
</dbReference>
<dbReference type="GO" id="GO:0004175">
    <property type="term" value="F:endopeptidase activity"/>
    <property type="evidence" value="ECO:0007669"/>
    <property type="project" value="TreeGrafter"/>
</dbReference>
<dbReference type="Pfam" id="PF22694">
    <property type="entry name" value="CtpB_N-like"/>
    <property type="match status" value="1"/>
</dbReference>
<dbReference type="Gene3D" id="2.30.42.10">
    <property type="match status" value="1"/>
</dbReference>
<feature type="transmembrane region" description="Helical" evidence="6">
    <location>
        <begin position="33"/>
        <end position="53"/>
    </location>
</feature>
<reference evidence="8" key="1">
    <citation type="submission" date="2021-04" db="EMBL/GenBank/DDBJ databases">
        <authorList>
            <person name="Rodrigo-Torres L."/>
            <person name="Arahal R. D."/>
            <person name="Lucena T."/>
        </authorList>
    </citation>
    <scope>NUCLEOTIDE SEQUENCE</scope>
    <source>
        <strain evidence="8">AS29M-1</strain>
    </source>
</reference>
<dbReference type="SUPFAM" id="SSF50156">
    <property type="entry name" value="PDZ domain-like"/>
    <property type="match status" value="1"/>
</dbReference>
<dbReference type="NCBIfam" id="TIGR00225">
    <property type="entry name" value="prc"/>
    <property type="match status" value="1"/>
</dbReference>
<evidence type="ECO:0000313" key="8">
    <source>
        <dbReference type="EMBL" id="CAG5085775.1"/>
    </source>
</evidence>